<keyword evidence="3" id="KW-0479">Metal-binding</keyword>
<organism evidence="8">
    <name type="scientific">freshwater metagenome</name>
    <dbReference type="NCBI Taxonomy" id="449393"/>
    <lineage>
        <taxon>unclassified sequences</taxon>
        <taxon>metagenomes</taxon>
        <taxon>ecological metagenomes</taxon>
    </lineage>
</organism>
<dbReference type="Pfam" id="PF00850">
    <property type="entry name" value="Hist_deacetyl"/>
    <property type="match status" value="1"/>
</dbReference>
<proteinExistence type="inferred from homology"/>
<evidence type="ECO:0000256" key="6">
    <source>
        <dbReference type="SAM" id="MobiDB-lite"/>
    </source>
</evidence>
<dbReference type="GO" id="GO:0004407">
    <property type="term" value="F:histone deacetylase activity"/>
    <property type="evidence" value="ECO:0007669"/>
    <property type="project" value="TreeGrafter"/>
</dbReference>
<evidence type="ECO:0000256" key="3">
    <source>
        <dbReference type="ARBA" id="ARBA00022723"/>
    </source>
</evidence>
<evidence type="ECO:0000256" key="4">
    <source>
        <dbReference type="ARBA" id="ARBA00022801"/>
    </source>
</evidence>
<evidence type="ECO:0000256" key="1">
    <source>
        <dbReference type="ARBA" id="ARBA00001947"/>
    </source>
</evidence>
<evidence type="ECO:0000256" key="5">
    <source>
        <dbReference type="ARBA" id="ARBA00022833"/>
    </source>
</evidence>
<keyword evidence="4" id="KW-0378">Hydrolase</keyword>
<accession>A0A6J6V7Z9</accession>
<comment type="similarity">
    <text evidence="2">Belongs to the histone deacetylase family.</text>
</comment>
<dbReference type="InterPro" id="IPR023696">
    <property type="entry name" value="Ureohydrolase_dom_sf"/>
</dbReference>
<dbReference type="InterPro" id="IPR023801">
    <property type="entry name" value="His_deacetylse_dom"/>
</dbReference>
<dbReference type="PANTHER" id="PTHR10625:SF17">
    <property type="entry name" value="HISTONE DEACETYLASE 8"/>
    <property type="match status" value="1"/>
</dbReference>
<evidence type="ECO:0000259" key="7">
    <source>
        <dbReference type="Pfam" id="PF00850"/>
    </source>
</evidence>
<dbReference type="Gene3D" id="3.40.800.20">
    <property type="entry name" value="Histone deacetylase domain"/>
    <property type="match status" value="1"/>
</dbReference>
<dbReference type="GO" id="GO:0046872">
    <property type="term" value="F:metal ion binding"/>
    <property type="evidence" value="ECO:0007669"/>
    <property type="project" value="UniProtKB-KW"/>
</dbReference>
<sequence>MKVIYTDAHLGHNPQQEIAESGSHSPHEHTARAENIRETLQADATMQLLPPTQWGVDPINAVHNPGLNNFLTTAWNDYQREVRPSREVVPDFFYRPSLRDEMSQLAEPTAANARLGWWCFETTTPITEGSYVAARGAVDTALTATQMVLGGEKFAYGLCRPPGHHATTDLYGGYCFFNNAAIAAHHVATTTETRVTVLDVDYHHGNGTQQIFYGRGDVQYVSLHGDPQRAYPYITGFADELGEGKGRGSNTNIPLAAKTDDDLFLDALDKACEAVQSFGPSLLIVSLGLDTFITDPICDLAVTRDGFSRSGARVRGLGLPTVVLQEGGYDLANLGLNVQAWLHGLENS</sequence>
<dbReference type="GO" id="GO:0016787">
    <property type="term" value="F:hydrolase activity"/>
    <property type="evidence" value="ECO:0007669"/>
    <property type="project" value="UniProtKB-KW"/>
</dbReference>
<dbReference type="SUPFAM" id="SSF52768">
    <property type="entry name" value="Arginase/deacetylase"/>
    <property type="match status" value="1"/>
</dbReference>
<evidence type="ECO:0000313" key="8">
    <source>
        <dbReference type="EMBL" id="CAB4767834.1"/>
    </source>
</evidence>
<feature type="domain" description="Histone deacetylase" evidence="7">
    <location>
        <begin position="28"/>
        <end position="343"/>
    </location>
</feature>
<feature type="compositionally biased region" description="Polar residues" evidence="6">
    <location>
        <begin position="13"/>
        <end position="24"/>
    </location>
</feature>
<comment type="cofactor">
    <cofactor evidence="1">
        <name>Zn(2+)</name>
        <dbReference type="ChEBI" id="CHEBI:29105"/>
    </cofactor>
</comment>
<keyword evidence="5" id="KW-0862">Zinc</keyword>
<dbReference type="InterPro" id="IPR037138">
    <property type="entry name" value="His_deacetylse_dom_sf"/>
</dbReference>
<feature type="region of interest" description="Disordered" evidence="6">
    <location>
        <begin position="6"/>
        <end position="31"/>
    </location>
</feature>
<dbReference type="GO" id="GO:0040029">
    <property type="term" value="P:epigenetic regulation of gene expression"/>
    <property type="evidence" value="ECO:0007669"/>
    <property type="project" value="TreeGrafter"/>
</dbReference>
<evidence type="ECO:0000256" key="2">
    <source>
        <dbReference type="ARBA" id="ARBA00005947"/>
    </source>
</evidence>
<dbReference type="PANTHER" id="PTHR10625">
    <property type="entry name" value="HISTONE DEACETYLASE HDAC1-RELATED"/>
    <property type="match status" value="1"/>
</dbReference>
<reference evidence="8" key="1">
    <citation type="submission" date="2020-05" db="EMBL/GenBank/DDBJ databases">
        <authorList>
            <person name="Chiriac C."/>
            <person name="Salcher M."/>
            <person name="Ghai R."/>
            <person name="Kavagutti S V."/>
        </authorList>
    </citation>
    <scope>NUCLEOTIDE SEQUENCE</scope>
</reference>
<gene>
    <name evidence="8" type="ORF">UFOPK2872_00979</name>
</gene>
<protein>
    <submittedName>
        <fullName evidence="8">Unannotated protein</fullName>
    </submittedName>
</protein>
<name>A0A6J6V7Z9_9ZZZZ</name>
<dbReference type="CDD" id="cd10001">
    <property type="entry name" value="HDAC_classII_APAH"/>
    <property type="match status" value="1"/>
</dbReference>
<dbReference type="AlphaFoldDB" id="A0A6J6V7Z9"/>
<dbReference type="PRINTS" id="PR01270">
    <property type="entry name" value="HDASUPER"/>
</dbReference>
<dbReference type="EMBL" id="CAEZZM010000128">
    <property type="protein sequence ID" value="CAB4767834.1"/>
    <property type="molecule type" value="Genomic_DNA"/>
</dbReference>
<dbReference type="InterPro" id="IPR000286">
    <property type="entry name" value="HDACs"/>
</dbReference>